<dbReference type="EMBL" id="EAAA01000254">
    <property type="status" value="NOT_ANNOTATED_CDS"/>
    <property type="molecule type" value="Genomic_DNA"/>
</dbReference>
<dbReference type="OMA" id="SHACRER"/>
<reference evidence="3" key="3">
    <citation type="submission" date="2025-08" db="UniProtKB">
        <authorList>
            <consortium name="Ensembl"/>
        </authorList>
    </citation>
    <scope>IDENTIFICATION</scope>
</reference>
<name>F6XTM9_CIOIN</name>
<evidence type="ECO:0000313" key="4">
    <source>
        <dbReference type="Proteomes" id="UP000008144"/>
    </source>
</evidence>
<dbReference type="InterPro" id="IPR037151">
    <property type="entry name" value="AlkB-like_sf"/>
</dbReference>
<dbReference type="InterPro" id="IPR027450">
    <property type="entry name" value="AlkB-like"/>
</dbReference>
<dbReference type="Gene3D" id="2.60.120.590">
    <property type="entry name" value="Alpha-ketoglutarate-dependent dioxygenase AlkB-like"/>
    <property type="match status" value="1"/>
</dbReference>
<dbReference type="SUPFAM" id="SSF51197">
    <property type="entry name" value="Clavaminate synthase-like"/>
    <property type="match status" value="1"/>
</dbReference>
<organism evidence="3 4">
    <name type="scientific">Ciona intestinalis</name>
    <name type="common">Transparent sea squirt</name>
    <name type="synonym">Ascidia intestinalis</name>
    <dbReference type="NCBI Taxonomy" id="7719"/>
    <lineage>
        <taxon>Eukaryota</taxon>
        <taxon>Metazoa</taxon>
        <taxon>Chordata</taxon>
        <taxon>Tunicata</taxon>
        <taxon>Ascidiacea</taxon>
        <taxon>Phlebobranchia</taxon>
        <taxon>Cionidae</taxon>
        <taxon>Ciona</taxon>
    </lineage>
</organism>
<dbReference type="PROSITE" id="PS51471">
    <property type="entry name" value="FE2OG_OXY"/>
    <property type="match status" value="1"/>
</dbReference>
<dbReference type="InParanoid" id="F6XTM9"/>
<evidence type="ECO:0000259" key="2">
    <source>
        <dbReference type="PROSITE" id="PS51471"/>
    </source>
</evidence>
<keyword evidence="4" id="KW-1185">Reference proteome</keyword>
<dbReference type="FunCoup" id="F6XTM9">
    <property type="interactions" value="2"/>
</dbReference>
<feature type="domain" description="Fe2OG dioxygenase" evidence="2">
    <location>
        <begin position="45"/>
        <end position="151"/>
    </location>
</feature>
<evidence type="ECO:0000256" key="1">
    <source>
        <dbReference type="ARBA" id="ARBA00001954"/>
    </source>
</evidence>
<dbReference type="GeneTree" id="ENSGT00940000157226"/>
<dbReference type="AlphaFoldDB" id="F6XTM9"/>
<dbReference type="Proteomes" id="UP000008144">
    <property type="component" value="Chromosome 1"/>
</dbReference>
<dbReference type="PANTHER" id="PTHR31212:SF4">
    <property type="entry name" value="ALPHA-KETOGLUTARATE-DEPENDENT DIOXYGENASE ALKB HOMOLOG 3"/>
    <property type="match status" value="1"/>
</dbReference>
<protein>
    <recommendedName>
        <fullName evidence="2">Fe2OG dioxygenase domain-containing protein</fullName>
    </recommendedName>
</protein>
<reference evidence="3" key="4">
    <citation type="submission" date="2025-09" db="UniProtKB">
        <authorList>
            <consortium name="Ensembl"/>
        </authorList>
    </citation>
    <scope>IDENTIFICATION</scope>
</reference>
<accession>F6XTM9</accession>
<dbReference type="STRING" id="7719.ENSCINP00000015923"/>
<dbReference type="InterPro" id="IPR005123">
    <property type="entry name" value="Oxoglu/Fe-dep_dioxygenase_dom"/>
</dbReference>
<dbReference type="GO" id="GO:0051213">
    <property type="term" value="F:dioxygenase activity"/>
    <property type="evidence" value="ECO:0007669"/>
    <property type="project" value="InterPro"/>
</dbReference>
<reference evidence="3" key="2">
    <citation type="journal article" date="2008" name="Genome Biol.">
        <title>Improved genome assembly and evidence-based global gene model set for the chordate Ciona intestinalis: new insight into intron and operon populations.</title>
        <authorList>
            <person name="Satou Y."/>
            <person name="Mineta K."/>
            <person name="Ogasawara M."/>
            <person name="Sasakura Y."/>
            <person name="Shoguchi E."/>
            <person name="Ueno K."/>
            <person name="Yamada L."/>
            <person name="Matsumoto J."/>
            <person name="Wasserscheid J."/>
            <person name="Dewar K."/>
            <person name="Wiley G.B."/>
            <person name="Macmil S.L."/>
            <person name="Roe B.A."/>
            <person name="Zeller R.W."/>
            <person name="Hastings K.E."/>
            <person name="Lemaire P."/>
            <person name="Lindquist E."/>
            <person name="Endo T."/>
            <person name="Hotta K."/>
            <person name="Inaba K."/>
        </authorList>
    </citation>
    <scope>NUCLEOTIDE SEQUENCE [LARGE SCALE GENOMIC DNA]</scope>
    <source>
        <strain evidence="3">wild type</strain>
    </source>
</reference>
<proteinExistence type="predicted"/>
<dbReference type="InterPro" id="IPR032854">
    <property type="entry name" value="ALKBH3"/>
</dbReference>
<dbReference type="Ensembl" id="ENSCINT00000015923.3">
    <property type="protein sequence ID" value="ENSCINP00000015923.3"/>
    <property type="gene ID" value="ENSCING00000007764.3"/>
</dbReference>
<dbReference type="Pfam" id="PF13532">
    <property type="entry name" value="2OG-FeII_Oxy_2"/>
    <property type="match status" value="1"/>
</dbReference>
<dbReference type="GO" id="GO:0006307">
    <property type="term" value="P:DNA alkylation repair"/>
    <property type="evidence" value="ECO:0007669"/>
    <property type="project" value="InterPro"/>
</dbReference>
<dbReference type="HOGENOM" id="CLU_048788_5_2_1"/>
<dbReference type="SMR" id="F6XTM9"/>
<reference evidence="4" key="1">
    <citation type="journal article" date="2002" name="Science">
        <title>The draft genome of Ciona intestinalis: insights into chordate and vertebrate origins.</title>
        <authorList>
            <person name="Dehal P."/>
            <person name="Satou Y."/>
            <person name="Campbell R.K."/>
            <person name="Chapman J."/>
            <person name="Degnan B."/>
            <person name="De Tomaso A."/>
            <person name="Davidson B."/>
            <person name="Di Gregorio A."/>
            <person name="Gelpke M."/>
            <person name="Goodstein D.M."/>
            <person name="Harafuji N."/>
            <person name="Hastings K.E."/>
            <person name="Ho I."/>
            <person name="Hotta K."/>
            <person name="Huang W."/>
            <person name="Kawashima T."/>
            <person name="Lemaire P."/>
            <person name="Martinez D."/>
            <person name="Meinertzhagen I.A."/>
            <person name="Necula S."/>
            <person name="Nonaka M."/>
            <person name="Putnam N."/>
            <person name="Rash S."/>
            <person name="Saiga H."/>
            <person name="Satake M."/>
            <person name="Terry A."/>
            <person name="Yamada L."/>
            <person name="Wang H.G."/>
            <person name="Awazu S."/>
            <person name="Azumi K."/>
            <person name="Boore J."/>
            <person name="Branno M."/>
            <person name="Chin-Bow S."/>
            <person name="DeSantis R."/>
            <person name="Doyle S."/>
            <person name="Francino P."/>
            <person name="Keys D.N."/>
            <person name="Haga S."/>
            <person name="Hayashi H."/>
            <person name="Hino K."/>
            <person name="Imai K.S."/>
            <person name="Inaba K."/>
            <person name="Kano S."/>
            <person name="Kobayashi K."/>
            <person name="Kobayashi M."/>
            <person name="Lee B.I."/>
            <person name="Makabe K.W."/>
            <person name="Manohar C."/>
            <person name="Matassi G."/>
            <person name="Medina M."/>
            <person name="Mochizuki Y."/>
            <person name="Mount S."/>
            <person name="Morishita T."/>
            <person name="Miura S."/>
            <person name="Nakayama A."/>
            <person name="Nishizaka S."/>
            <person name="Nomoto H."/>
            <person name="Ohta F."/>
            <person name="Oishi K."/>
            <person name="Rigoutsos I."/>
            <person name="Sano M."/>
            <person name="Sasaki A."/>
            <person name="Sasakura Y."/>
            <person name="Shoguchi E."/>
            <person name="Shin-i T."/>
            <person name="Spagnuolo A."/>
            <person name="Stainier D."/>
            <person name="Suzuki M.M."/>
            <person name="Tassy O."/>
            <person name="Takatori N."/>
            <person name="Tokuoka M."/>
            <person name="Yagi K."/>
            <person name="Yoshizaki F."/>
            <person name="Wada S."/>
            <person name="Zhang C."/>
            <person name="Hyatt P.D."/>
            <person name="Larimer F."/>
            <person name="Detter C."/>
            <person name="Doggett N."/>
            <person name="Glavina T."/>
            <person name="Hawkins T."/>
            <person name="Richardson P."/>
            <person name="Lucas S."/>
            <person name="Kohara Y."/>
            <person name="Levine M."/>
            <person name="Satoh N."/>
            <person name="Rokhsar D.S."/>
        </authorList>
    </citation>
    <scope>NUCLEOTIDE SEQUENCE [LARGE SCALE GENOMIC DNA]</scope>
</reference>
<sequence>MEPRLTAWFSEFSYSYSGVVQPPNPHWHPLLAALRDRLNDLYGYKFNSLLANLYRDGHDSVDWHTDAEPALGNSPPIASISFGDTRNFELREITDIKTDEDLTYCKRIRVPLTHGSLLLMTGATQHDWQHRVPKEYHDRSARVNLTFRLMHNSS</sequence>
<dbReference type="FunFam" id="2.60.120.590:FF:000057">
    <property type="entry name" value="Alpha-ketoglutarate-dependent dioxygenase alkB homolog 3"/>
    <property type="match status" value="1"/>
</dbReference>
<comment type="cofactor">
    <cofactor evidence="1">
        <name>Fe(2+)</name>
        <dbReference type="ChEBI" id="CHEBI:29033"/>
    </cofactor>
</comment>
<dbReference type="PANTHER" id="PTHR31212">
    <property type="entry name" value="ALPHA-KETOGLUTARATE-DEPENDENT DIOXYGENASE ALKB HOMOLOG 3"/>
    <property type="match status" value="1"/>
</dbReference>
<evidence type="ECO:0000313" key="3">
    <source>
        <dbReference type="Ensembl" id="ENSCINP00000015923.3"/>
    </source>
</evidence>